<dbReference type="SMART" id="SM00409">
    <property type="entry name" value="IG"/>
    <property type="match status" value="1"/>
</dbReference>
<evidence type="ECO:0000313" key="8">
    <source>
        <dbReference type="Proteomes" id="UP000265040"/>
    </source>
</evidence>
<dbReference type="InterPro" id="IPR006574">
    <property type="entry name" value="PRY"/>
</dbReference>
<dbReference type="OrthoDB" id="9903688at2759"/>
<dbReference type="Ensembl" id="ENSATET00000009919.2">
    <property type="protein sequence ID" value="ENSATEP00000009743.2"/>
    <property type="gene ID" value="ENSATEG00000027359.2"/>
</dbReference>
<organism evidence="7 8">
    <name type="scientific">Anabas testudineus</name>
    <name type="common">Climbing perch</name>
    <name type="synonym">Anthias testudineus</name>
    <dbReference type="NCBI Taxonomy" id="64144"/>
    <lineage>
        <taxon>Eukaryota</taxon>
        <taxon>Metazoa</taxon>
        <taxon>Chordata</taxon>
        <taxon>Craniata</taxon>
        <taxon>Vertebrata</taxon>
        <taxon>Euteleostomi</taxon>
        <taxon>Actinopterygii</taxon>
        <taxon>Neopterygii</taxon>
        <taxon>Teleostei</taxon>
        <taxon>Neoteleostei</taxon>
        <taxon>Acanthomorphata</taxon>
        <taxon>Anabantaria</taxon>
        <taxon>Anabantiformes</taxon>
        <taxon>Anabantoidei</taxon>
        <taxon>Anabantidae</taxon>
        <taxon>Anabas</taxon>
    </lineage>
</organism>
<evidence type="ECO:0000256" key="3">
    <source>
        <dbReference type="ARBA" id="ARBA00022771"/>
    </source>
</evidence>
<dbReference type="InterPro" id="IPR003599">
    <property type="entry name" value="Ig_sub"/>
</dbReference>
<dbReference type="PANTHER" id="PTHR25465">
    <property type="entry name" value="B-BOX DOMAIN CONTAINING"/>
    <property type="match status" value="1"/>
</dbReference>
<reference evidence="7" key="1">
    <citation type="submission" date="2021-04" db="EMBL/GenBank/DDBJ databases">
        <authorList>
            <consortium name="Wellcome Sanger Institute Data Sharing"/>
        </authorList>
    </citation>
    <scope>NUCLEOTIDE SEQUENCE [LARGE SCALE GENOMIC DNA]</scope>
</reference>
<accession>A0A3Q1HXJ9</accession>
<dbReference type="InterPro" id="IPR051051">
    <property type="entry name" value="E3_ubiq-ligase_TRIM/RNF"/>
</dbReference>
<dbReference type="CDD" id="cd16040">
    <property type="entry name" value="SPRY_PRY_SNTX"/>
    <property type="match status" value="1"/>
</dbReference>
<dbReference type="Pfam" id="PF13765">
    <property type="entry name" value="PRY"/>
    <property type="match status" value="1"/>
</dbReference>
<evidence type="ECO:0000256" key="1">
    <source>
        <dbReference type="ARBA" id="ARBA00007591"/>
    </source>
</evidence>
<feature type="domain" description="B30.2/SPRY" evidence="5">
    <location>
        <begin position="213"/>
        <end position="407"/>
    </location>
</feature>
<dbReference type="Proteomes" id="UP000265040">
    <property type="component" value="Chromosome 18"/>
</dbReference>
<dbReference type="InterPro" id="IPR043136">
    <property type="entry name" value="B30.2/SPRY_sf"/>
</dbReference>
<dbReference type="GeneTree" id="ENSGT01150000286922"/>
<dbReference type="InParanoid" id="A0A3Q1HXJ9"/>
<dbReference type="Pfam" id="PF00622">
    <property type="entry name" value="SPRY"/>
    <property type="match status" value="1"/>
</dbReference>
<evidence type="ECO:0000256" key="2">
    <source>
        <dbReference type="ARBA" id="ARBA00022723"/>
    </source>
</evidence>
<dbReference type="SMART" id="SM00589">
    <property type="entry name" value="PRY"/>
    <property type="match status" value="1"/>
</dbReference>
<evidence type="ECO:0000259" key="6">
    <source>
        <dbReference type="PROSITE" id="PS50835"/>
    </source>
</evidence>
<dbReference type="SUPFAM" id="SSF49899">
    <property type="entry name" value="Concanavalin A-like lectins/glucanases"/>
    <property type="match status" value="1"/>
</dbReference>
<name>A0A3Q1HXJ9_ANATE</name>
<dbReference type="InterPro" id="IPR001870">
    <property type="entry name" value="B30.2/SPRY"/>
</dbReference>
<reference evidence="7" key="3">
    <citation type="submission" date="2025-09" db="UniProtKB">
        <authorList>
            <consortium name="Ensembl"/>
        </authorList>
    </citation>
    <scope>IDENTIFICATION</scope>
</reference>
<sequence>MSDRSLKRKWILLCSSLITYLTPADSLLLLIFPPNPQDHSDLRPTVTFESVSINLTKPGEDVTLQCQGPRDEAVLMLRWTRADLTAEDGYVFFMREKHLSHEKYQLESYRGRVELKDPEMKDGDVSVILKNVNINDAGTYECYVGNGNGILTLINIINLTVTDSGELVCVCTKKNCLTTSMSKPWMLTRLCVVCLLLLKSITSRFVYWCFSNKWLLITAAGLCLVLSSDFCQLTIDTNTVNRKLRPSDNNRKVTHVEEDQSYPDHPDRFDQCLQLLCSNGLTGRCYWEVEWSGVVDISVSYRGIRRRGDSYDCVFGWNDQSWSLRCSDDGYSVCHNNRSTSISSSVSHRVSVYVDCPAGTLSFYRVSSDKLIHLHTFNTTFTEPLYPGFGFVLWRSGSSVCLSGGRAFSYKAPKLWNSLPNSVRDSDTVSVFKSRLKTYLFSQAFE</sequence>
<dbReference type="InterPro" id="IPR013106">
    <property type="entry name" value="Ig_V-set"/>
</dbReference>
<feature type="domain" description="Ig-like" evidence="6">
    <location>
        <begin position="44"/>
        <end position="158"/>
    </location>
</feature>
<comment type="similarity">
    <text evidence="1">Belongs to the immunoglobulin superfamily. BTN/MOG family.</text>
</comment>
<dbReference type="InterPro" id="IPR036179">
    <property type="entry name" value="Ig-like_dom_sf"/>
</dbReference>
<evidence type="ECO:0000259" key="5">
    <source>
        <dbReference type="PROSITE" id="PS50188"/>
    </source>
</evidence>
<dbReference type="Pfam" id="PF07686">
    <property type="entry name" value="V-set"/>
    <property type="match status" value="1"/>
</dbReference>
<dbReference type="InterPro" id="IPR003877">
    <property type="entry name" value="SPRY_dom"/>
</dbReference>
<dbReference type="SUPFAM" id="SSF48726">
    <property type="entry name" value="Immunoglobulin"/>
    <property type="match status" value="1"/>
</dbReference>
<evidence type="ECO:0000313" key="7">
    <source>
        <dbReference type="Ensembl" id="ENSATEP00000009743.2"/>
    </source>
</evidence>
<keyword evidence="3" id="KW-0863">Zinc-finger</keyword>
<dbReference type="PROSITE" id="PS50835">
    <property type="entry name" value="IG_LIKE"/>
    <property type="match status" value="1"/>
</dbReference>
<keyword evidence="8" id="KW-1185">Reference proteome</keyword>
<dbReference type="GO" id="GO:0005737">
    <property type="term" value="C:cytoplasm"/>
    <property type="evidence" value="ECO:0007669"/>
    <property type="project" value="UniProtKB-ARBA"/>
</dbReference>
<dbReference type="InterPro" id="IPR007110">
    <property type="entry name" value="Ig-like_dom"/>
</dbReference>
<dbReference type="Gene3D" id="2.60.40.10">
    <property type="entry name" value="Immunoglobulins"/>
    <property type="match status" value="1"/>
</dbReference>
<keyword evidence="2" id="KW-0479">Metal-binding</keyword>
<protein>
    <submittedName>
        <fullName evidence="7">Uncharacterized protein</fullName>
    </submittedName>
</protein>
<dbReference type="InterPro" id="IPR013320">
    <property type="entry name" value="ConA-like_dom_sf"/>
</dbReference>
<dbReference type="GO" id="GO:0008270">
    <property type="term" value="F:zinc ion binding"/>
    <property type="evidence" value="ECO:0007669"/>
    <property type="project" value="UniProtKB-KW"/>
</dbReference>
<dbReference type="PANTHER" id="PTHR25465:SF5">
    <property type="entry name" value="E3 UBIQUITIN_ISG15 LIGASE TRIM25-RELATED"/>
    <property type="match status" value="1"/>
</dbReference>
<dbReference type="Gene3D" id="2.60.120.920">
    <property type="match status" value="1"/>
</dbReference>
<dbReference type="STRING" id="64144.ENSATEP00000009743"/>
<evidence type="ECO:0000256" key="4">
    <source>
        <dbReference type="ARBA" id="ARBA00022833"/>
    </source>
</evidence>
<reference evidence="7" key="2">
    <citation type="submission" date="2025-08" db="UniProtKB">
        <authorList>
            <consortium name="Ensembl"/>
        </authorList>
    </citation>
    <scope>IDENTIFICATION</scope>
</reference>
<keyword evidence="4" id="KW-0862">Zinc</keyword>
<dbReference type="SMART" id="SM00449">
    <property type="entry name" value="SPRY"/>
    <property type="match status" value="1"/>
</dbReference>
<proteinExistence type="inferred from homology"/>
<dbReference type="AlphaFoldDB" id="A0A3Q1HXJ9"/>
<dbReference type="PROSITE" id="PS50188">
    <property type="entry name" value="B302_SPRY"/>
    <property type="match status" value="1"/>
</dbReference>
<dbReference type="InterPro" id="IPR013783">
    <property type="entry name" value="Ig-like_fold"/>
</dbReference>